<sequence length="314" mass="35036">MTGCQKPYSHATRITINMKAAAVILLTFVAAAYGTVIKDVTGGTYDFATGQYSSAITGHVFNSAPVVGAADYDLGYAGHLRYTRHLGVQTWPWDHLYGILRINTYYTFKADINREVKRSSVKNSNMYVFGTDDRYRMEPPPDGQYGLIFPNGSFNGELKFIEDGGADIAMGPFATHPYLFAKVHVAIPPLRGKISILSGMKTAFVSKPVLFTQAFDQWSIPGERGKRYQRHANANSEGLAVTEIYSDRVIKDVREEKGIVLMDDISLRVQVSVFCPRDKGYYYYIGVDGFPDVYAGWTAGRHLGEEFNHAMDMK</sequence>
<dbReference type="InParanoid" id="A0A1V9XHH7"/>
<dbReference type="OrthoDB" id="6117597at2759"/>
<keyword evidence="2" id="KW-1185">Reference proteome</keyword>
<dbReference type="EMBL" id="MNPL01010869">
    <property type="protein sequence ID" value="OQR72886.1"/>
    <property type="molecule type" value="Genomic_DNA"/>
</dbReference>
<protein>
    <submittedName>
        <fullName evidence="1">Uncharacterized protein</fullName>
    </submittedName>
</protein>
<gene>
    <name evidence="1" type="ORF">BIW11_10095</name>
</gene>
<accession>A0A1V9XHH7</accession>
<evidence type="ECO:0000313" key="2">
    <source>
        <dbReference type="Proteomes" id="UP000192247"/>
    </source>
</evidence>
<evidence type="ECO:0000313" key="1">
    <source>
        <dbReference type="EMBL" id="OQR72886.1"/>
    </source>
</evidence>
<dbReference type="AlphaFoldDB" id="A0A1V9XHH7"/>
<name>A0A1V9XHH7_9ACAR</name>
<dbReference type="Proteomes" id="UP000192247">
    <property type="component" value="Unassembled WGS sequence"/>
</dbReference>
<comment type="caution">
    <text evidence="1">The sequence shown here is derived from an EMBL/GenBank/DDBJ whole genome shotgun (WGS) entry which is preliminary data.</text>
</comment>
<reference evidence="1 2" key="1">
    <citation type="journal article" date="2017" name="Gigascience">
        <title>Draft genome of the honey bee ectoparasitic mite, Tropilaelaps mercedesae, is shaped by the parasitic life history.</title>
        <authorList>
            <person name="Dong X."/>
            <person name="Armstrong S.D."/>
            <person name="Xia D."/>
            <person name="Makepeace B.L."/>
            <person name="Darby A.C."/>
            <person name="Kadowaki T."/>
        </authorList>
    </citation>
    <scope>NUCLEOTIDE SEQUENCE [LARGE SCALE GENOMIC DNA]</scope>
    <source>
        <strain evidence="1">Wuxi-XJTLU</strain>
    </source>
</reference>
<organism evidence="1 2">
    <name type="scientific">Tropilaelaps mercedesae</name>
    <dbReference type="NCBI Taxonomy" id="418985"/>
    <lineage>
        <taxon>Eukaryota</taxon>
        <taxon>Metazoa</taxon>
        <taxon>Ecdysozoa</taxon>
        <taxon>Arthropoda</taxon>
        <taxon>Chelicerata</taxon>
        <taxon>Arachnida</taxon>
        <taxon>Acari</taxon>
        <taxon>Parasitiformes</taxon>
        <taxon>Mesostigmata</taxon>
        <taxon>Gamasina</taxon>
        <taxon>Dermanyssoidea</taxon>
        <taxon>Laelapidae</taxon>
        <taxon>Tropilaelaps</taxon>
    </lineage>
</organism>
<proteinExistence type="predicted"/>